<keyword evidence="3 7" id="KW-0812">Transmembrane</keyword>
<dbReference type="GO" id="GO:0016020">
    <property type="term" value="C:membrane"/>
    <property type="evidence" value="ECO:0007669"/>
    <property type="project" value="UniProtKB-SubCell"/>
</dbReference>
<dbReference type="OrthoDB" id="2962993at2759"/>
<dbReference type="GeneID" id="27906311"/>
<dbReference type="HOGENOM" id="CLU_001265_0_1_1"/>
<dbReference type="CDD" id="cd17327">
    <property type="entry name" value="MFS_FEN2_like"/>
    <property type="match status" value="1"/>
</dbReference>
<evidence type="ECO:0000256" key="7">
    <source>
        <dbReference type="SAM" id="Phobius"/>
    </source>
</evidence>
<feature type="transmembrane region" description="Helical" evidence="7">
    <location>
        <begin position="454"/>
        <end position="476"/>
    </location>
</feature>
<keyword evidence="10" id="KW-1185">Reference proteome</keyword>
<evidence type="ECO:0000256" key="6">
    <source>
        <dbReference type="SAM" id="MobiDB-lite"/>
    </source>
</evidence>
<feature type="transmembrane region" description="Helical" evidence="7">
    <location>
        <begin position="61"/>
        <end position="79"/>
    </location>
</feature>
<dbReference type="OMA" id="LWGICMT"/>
<proteinExistence type="predicted"/>
<dbReference type="InterPro" id="IPR011701">
    <property type="entry name" value="MFS"/>
</dbReference>
<evidence type="ECO:0000256" key="1">
    <source>
        <dbReference type="ARBA" id="ARBA00004141"/>
    </source>
</evidence>
<evidence type="ECO:0000313" key="9">
    <source>
        <dbReference type="EMBL" id="EMF10042.1"/>
    </source>
</evidence>
<feature type="transmembrane region" description="Helical" evidence="7">
    <location>
        <begin position="387"/>
        <end position="409"/>
    </location>
</feature>
<dbReference type="PANTHER" id="PTHR43791:SF19">
    <property type="entry name" value="TRANSPORTER, PUTATIVE (AFU_ORTHOLOGUE AFUA_1G01812)-RELATED"/>
    <property type="match status" value="1"/>
</dbReference>
<feature type="transmembrane region" description="Helical" evidence="7">
    <location>
        <begin position="187"/>
        <end position="209"/>
    </location>
</feature>
<evidence type="ECO:0000256" key="5">
    <source>
        <dbReference type="ARBA" id="ARBA00023136"/>
    </source>
</evidence>
<reference evidence="9 10" key="1">
    <citation type="journal article" date="2012" name="PLoS Pathog.">
        <title>Diverse lifestyles and strategies of plant pathogenesis encoded in the genomes of eighteen Dothideomycetes fungi.</title>
        <authorList>
            <person name="Ohm R.A."/>
            <person name="Feau N."/>
            <person name="Henrissat B."/>
            <person name="Schoch C.L."/>
            <person name="Horwitz B.A."/>
            <person name="Barry K.W."/>
            <person name="Condon B.J."/>
            <person name="Copeland A.C."/>
            <person name="Dhillon B."/>
            <person name="Glaser F."/>
            <person name="Hesse C.N."/>
            <person name="Kosti I."/>
            <person name="LaButti K."/>
            <person name="Lindquist E.A."/>
            <person name="Lucas S."/>
            <person name="Salamov A.A."/>
            <person name="Bradshaw R.E."/>
            <person name="Ciuffetti L."/>
            <person name="Hamelin R.C."/>
            <person name="Kema G.H.J."/>
            <person name="Lawrence C."/>
            <person name="Scott J.A."/>
            <person name="Spatafora J.W."/>
            <person name="Turgeon B.G."/>
            <person name="de Wit P.J.G.M."/>
            <person name="Zhong S."/>
            <person name="Goodwin S.B."/>
            <person name="Grigoriev I.V."/>
        </authorList>
    </citation>
    <scope>NUCLEOTIDE SEQUENCE [LARGE SCALE GENOMIC DNA]</scope>
    <source>
        <strain evidence="9 10">SO2202</strain>
    </source>
</reference>
<sequence length="514" mass="57162">MEKSDLTAGYHSEGDRTPVHEEKNIDATRHVPDITDPDAGKSDEERAAIDKKLLRKLDLHLIPWLTLLYLISFLDRTNIGNAKIDGLLTDLHMSQNQYQASLSIFFISYALFEPLTNVLLKRLRPSIFLPLIMLLWGICMVCMGLVHDFSGLAAARFFLGMFEAGLFPGVNYYLSCWYKRSEFGIRAAVFFSAAALAGSFGGLLAAAIIQMRGVGGKAGWAWIFILEGLATILIGIASYWMVHDFPTEATFLSPTDRQRVLVRLRADNPQSSRAAQEEKFQLKYFWQSLRDWKTWAYCIIYMGCDMPLYAFSLFLPTIIRESGFVKSGSTTLTNLLSVPPYAAAALLTVLVGWYADHTRKRGLANIYISFLAIAGFSMLLGSSNPNVQYAGVFLAAMGIYPCVPNTIAWGSNNFAGSYKRGVTMGVFIGWGNLNGIVSSNIFPQSSGPRFLEGHGVVLAYLVVFLLGGSVLTHWGLERENGKRRAGERDFWVRGKTEEEIEELGDCVPGYLYTT</sequence>
<dbReference type="AlphaFoldDB" id="M3CCD3"/>
<protein>
    <submittedName>
        <fullName evidence="9">MFS general substrate transporter</fullName>
    </submittedName>
</protein>
<accession>M3CCD3</accession>
<feature type="compositionally biased region" description="Basic and acidic residues" evidence="6">
    <location>
        <begin position="12"/>
        <end position="43"/>
    </location>
</feature>
<dbReference type="PROSITE" id="PS50850">
    <property type="entry name" value="MFS"/>
    <property type="match status" value="1"/>
</dbReference>
<organism evidence="9 10">
    <name type="scientific">Sphaerulina musiva (strain SO2202)</name>
    <name type="common">Poplar stem canker fungus</name>
    <name type="synonym">Septoria musiva</name>
    <dbReference type="NCBI Taxonomy" id="692275"/>
    <lineage>
        <taxon>Eukaryota</taxon>
        <taxon>Fungi</taxon>
        <taxon>Dikarya</taxon>
        <taxon>Ascomycota</taxon>
        <taxon>Pezizomycotina</taxon>
        <taxon>Dothideomycetes</taxon>
        <taxon>Dothideomycetidae</taxon>
        <taxon>Mycosphaerellales</taxon>
        <taxon>Mycosphaerellaceae</taxon>
        <taxon>Sphaerulina</taxon>
    </lineage>
</organism>
<feature type="transmembrane region" description="Helical" evidence="7">
    <location>
        <begin position="99"/>
        <end position="120"/>
    </location>
</feature>
<comment type="subcellular location">
    <subcellularLocation>
        <location evidence="1">Membrane</location>
        <topology evidence="1">Multi-pass membrane protein</topology>
    </subcellularLocation>
</comment>
<feature type="transmembrane region" description="Helical" evidence="7">
    <location>
        <begin position="153"/>
        <end position="175"/>
    </location>
</feature>
<evidence type="ECO:0000256" key="2">
    <source>
        <dbReference type="ARBA" id="ARBA00022448"/>
    </source>
</evidence>
<feature type="transmembrane region" description="Helical" evidence="7">
    <location>
        <begin position="127"/>
        <end position="147"/>
    </location>
</feature>
<dbReference type="Gene3D" id="1.20.1250.20">
    <property type="entry name" value="MFS general substrate transporter like domains"/>
    <property type="match status" value="2"/>
</dbReference>
<name>M3CCD3_SPHMS</name>
<gene>
    <name evidence="9" type="ORF">SEPMUDRAFT_50743</name>
</gene>
<feature type="region of interest" description="Disordered" evidence="6">
    <location>
        <begin position="1"/>
        <end position="43"/>
    </location>
</feature>
<dbReference type="GO" id="GO:0022857">
    <property type="term" value="F:transmembrane transporter activity"/>
    <property type="evidence" value="ECO:0007669"/>
    <property type="project" value="InterPro"/>
</dbReference>
<dbReference type="InterPro" id="IPR020846">
    <property type="entry name" value="MFS_dom"/>
</dbReference>
<dbReference type="SUPFAM" id="SSF103473">
    <property type="entry name" value="MFS general substrate transporter"/>
    <property type="match status" value="1"/>
</dbReference>
<feature type="transmembrane region" description="Helical" evidence="7">
    <location>
        <begin position="421"/>
        <end position="442"/>
    </location>
</feature>
<feature type="transmembrane region" description="Helical" evidence="7">
    <location>
        <begin position="221"/>
        <end position="242"/>
    </location>
</feature>
<evidence type="ECO:0000256" key="4">
    <source>
        <dbReference type="ARBA" id="ARBA00022989"/>
    </source>
</evidence>
<dbReference type="FunFam" id="1.20.1250.20:FF:000034">
    <property type="entry name" value="MFS general substrate transporter"/>
    <property type="match status" value="1"/>
</dbReference>
<feature type="transmembrane region" description="Helical" evidence="7">
    <location>
        <begin position="295"/>
        <end position="318"/>
    </location>
</feature>
<keyword evidence="5 7" id="KW-0472">Membrane</keyword>
<dbReference type="EMBL" id="KB456268">
    <property type="protein sequence ID" value="EMF10042.1"/>
    <property type="molecule type" value="Genomic_DNA"/>
</dbReference>
<feature type="transmembrane region" description="Helical" evidence="7">
    <location>
        <begin position="362"/>
        <end position="381"/>
    </location>
</feature>
<dbReference type="eggNOG" id="KOG2533">
    <property type="taxonomic scope" value="Eukaryota"/>
</dbReference>
<feature type="domain" description="Major facilitator superfamily (MFS) profile" evidence="8">
    <location>
        <begin position="61"/>
        <end position="471"/>
    </location>
</feature>
<keyword evidence="4 7" id="KW-1133">Transmembrane helix</keyword>
<feature type="transmembrane region" description="Helical" evidence="7">
    <location>
        <begin position="338"/>
        <end position="355"/>
    </location>
</feature>
<dbReference type="Pfam" id="PF07690">
    <property type="entry name" value="MFS_1"/>
    <property type="match status" value="1"/>
</dbReference>
<evidence type="ECO:0000259" key="8">
    <source>
        <dbReference type="PROSITE" id="PS50850"/>
    </source>
</evidence>
<dbReference type="FunFam" id="1.20.1250.20:FF:000068">
    <property type="entry name" value="MFS general substrate transporter"/>
    <property type="match status" value="1"/>
</dbReference>
<dbReference type="InterPro" id="IPR036259">
    <property type="entry name" value="MFS_trans_sf"/>
</dbReference>
<dbReference type="Proteomes" id="UP000016931">
    <property type="component" value="Unassembled WGS sequence"/>
</dbReference>
<dbReference type="PANTHER" id="PTHR43791">
    <property type="entry name" value="PERMEASE-RELATED"/>
    <property type="match status" value="1"/>
</dbReference>
<dbReference type="RefSeq" id="XP_016758163.1">
    <property type="nucleotide sequence ID" value="XM_016909174.1"/>
</dbReference>
<evidence type="ECO:0000313" key="10">
    <source>
        <dbReference type="Proteomes" id="UP000016931"/>
    </source>
</evidence>
<keyword evidence="2" id="KW-0813">Transport</keyword>
<evidence type="ECO:0000256" key="3">
    <source>
        <dbReference type="ARBA" id="ARBA00022692"/>
    </source>
</evidence>